<dbReference type="AlphaFoldDB" id="A0A2L2SXF4"/>
<sequence>MPVVTIRWEGIEQWENSRHQVDRILEKHTGHNQYPATKSLPPIIFGVDISEEGIKELKALDGVVVRENED</sequence>
<dbReference type="Proteomes" id="UP000245910">
    <property type="component" value="Chromosome II"/>
</dbReference>
<organism evidence="1 2">
    <name type="scientific">Fusarium venenatum</name>
    <dbReference type="NCBI Taxonomy" id="56646"/>
    <lineage>
        <taxon>Eukaryota</taxon>
        <taxon>Fungi</taxon>
        <taxon>Dikarya</taxon>
        <taxon>Ascomycota</taxon>
        <taxon>Pezizomycotina</taxon>
        <taxon>Sordariomycetes</taxon>
        <taxon>Hypocreomycetidae</taxon>
        <taxon>Hypocreales</taxon>
        <taxon>Nectriaceae</taxon>
        <taxon>Fusarium</taxon>
    </lineage>
</organism>
<name>A0A2L2SXF4_9HYPO</name>
<evidence type="ECO:0000313" key="1">
    <source>
        <dbReference type="EMBL" id="CEI61369.1"/>
    </source>
</evidence>
<evidence type="ECO:0000313" key="2">
    <source>
        <dbReference type="Proteomes" id="UP000245910"/>
    </source>
</evidence>
<reference evidence="2" key="1">
    <citation type="submission" date="2014-10" db="EMBL/GenBank/DDBJ databases">
        <authorList>
            <person name="King R."/>
        </authorList>
    </citation>
    <scope>NUCLEOTIDE SEQUENCE [LARGE SCALE GENOMIC DNA]</scope>
    <source>
        <strain evidence="2">A3/5</strain>
    </source>
</reference>
<accession>A0A2L2SXF4</accession>
<keyword evidence="2" id="KW-1185">Reference proteome</keyword>
<protein>
    <recommendedName>
        <fullName evidence="3">Inhibitor I9 domain-containing protein</fullName>
    </recommendedName>
</protein>
<evidence type="ECO:0008006" key="3">
    <source>
        <dbReference type="Google" id="ProtNLM"/>
    </source>
</evidence>
<dbReference type="EMBL" id="LN649230">
    <property type="protein sequence ID" value="CEI61369.1"/>
    <property type="molecule type" value="Genomic_DNA"/>
</dbReference>
<proteinExistence type="predicted"/>